<dbReference type="InterPro" id="IPR036249">
    <property type="entry name" value="Thioredoxin-like_sf"/>
</dbReference>
<dbReference type="InterPro" id="IPR050455">
    <property type="entry name" value="Tpx_Peroxidase_subfamily"/>
</dbReference>
<accession>A0A939H488</accession>
<dbReference type="InterPro" id="IPR002065">
    <property type="entry name" value="TPX"/>
</dbReference>
<dbReference type="Pfam" id="PF00578">
    <property type="entry name" value="AhpC-TSA"/>
    <property type="match status" value="1"/>
</dbReference>
<evidence type="ECO:0000256" key="1">
    <source>
        <dbReference type="ARBA" id="ARBA00022559"/>
    </source>
</evidence>
<keyword evidence="3" id="KW-0676">Redox-active center</keyword>
<evidence type="ECO:0000256" key="2">
    <source>
        <dbReference type="ARBA" id="ARBA00022862"/>
    </source>
</evidence>
<proteinExistence type="predicted"/>
<organism evidence="5 6">
    <name type="scientific">Proteiniclasticum aestuarii</name>
    <dbReference type="NCBI Taxonomy" id="2817862"/>
    <lineage>
        <taxon>Bacteria</taxon>
        <taxon>Bacillati</taxon>
        <taxon>Bacillota</taxon>
        <taxon>Clostridia</taxon>
        <taxon>Eubacteriales</taxon>
        <taxon>Clostridiaceae</taxon>
        <taxon>Proteiniclasticum</taxon>
    </lineage>
</organism>
<dbReference type="EMBL" id="JAFNJU010000001">
    <property type="protein sequence ID" value="MBO1263897.1"/>
    <property type="molecule type" value="Genomic_DNA"/>
</dbReference>
<comment type="caution">
    <text evidence="5">The sequence shown here is derived from an EMBL/GenBank/DDBJ whole genome shotgun (WGS) entry which is preliminary data.</text>
</comment>
<keyword evidence="5" id="KW-0560">Oxidoreductase</keyword>
<dbReference type="PANTHER" id="PTHR43110">
    <property type="entry name" value="THIOL PEROXIDASE"/>
    <property type="match status" value="1"/>
</dbReference>
<dbReference type="PANTHER" id="PTHR43110:SF1">
    <property type="entry name" value="THIOL PEROXIDASE"/>
    <property type="match status" value="1"/>
</dbReference>
<dbReference type="InterPro" id="IPR000866">
    <property type="entry name" value="AhpC/TSA"/>
</dbReference>
<protein>
    <submittedName>
        <fullName evidence="5">Thiol peroxidase</fullName>
        <ecNumber evidence="5">1.11.1.-</ecNumber>
    </submittedName>
</protein>
<evidence type="ECO:0000313" key="5">
    <source>
        <dbReference type="EMBL" id="MBO1263897.1"/>
    </source>
</evidence>
<dbReference type="InterPro" id="IPR013766">
    <property type="entry name" value="Thioredoxin_domain"/>
</dbReference>
<keyword evidence="2" id="KW-0049">Antioxidant</keyword>
<dbReference type="Proteomes" id="UP000664218">
    <property type="component" value="Unassembled WGS sequence"/>
</dbReference>
<sequence>MKITFGGNEVHLYGTQLKIGDVLPEFTLTDTGLNDVESAELSSPKVLLVFPSVDTSACSLELLTFNDKLESFPDIRVYGISMDLPFTQKRWVRDNAGDYVTMLSDHKFRNFGEVTGTYVEELAILARAAFVVDKDNRITYAEYLPEIGDEPDYEKIMEEAKKVFSL</sequence>
<gene>
    <name evidence="5" type="primary">tpx</name>
    <name evidence="5" type="ORF">J3A84_02415</name>
</gene>
<name>A0A939H488_9CLOT</name>
<reference evidence="5" key="1">
    <citation type="submission" date="2021-03" db="EMBL/GenBank/DDBJ databases">
        <title>Proteiniclasticum marinus sp. nov., isolated from tidal flat sediment.</title>
        <authorList>
            <person name="Namirimu T."/>
            <person name="Yang J.-A."/>
            <person name="Yang S.-H."/>
            <person name="Kim Y.-J."/>
            <person name="Kwon K.K."/>
        </authorList>
    </citation>
    <scope>NUCLEOTIDE SEQUENCE</scope>
    <source>
        <strain evidence="5">SCR006</strain>
    </source>
</reference>
<dbReference type="NCBIfam" id="NF001808">
    <property type="entry name" value="PRK00522.1"/>
    <property type="match status" value="1"/>
</dbReference>
<dbReference type="EC" id="1.11.1.-" evidence="5"/>
<keyword evidence="1 5" id="KW-0575">Peroxidase</keyword>
<dbReference type="CDD" id="cd03014">
    <property type="entry name" value="PRX_Atyp2cys"/>
    <property type="match status" value="1"/>
</dbReference>
<dbReference type="PROSITE" id="PS51352">
    <property type="entry name" value="THIOREDOXIN_2"/>
    <property type="match status" value="1"/>
</dbReference>
<evidence type="ECO:0000313" key="6">
    <source>
        <dbReference type="Proteomes" id="UP000664218"/>
    </source>
</evidence>
<feature type="domain" description="Thioredoxin" evidence="4">
    <location>
        <begin position="17"/>
        <end position="162"/>
    </location>
</feature>
<dbReference type="GO" id="GO:0008379">
    <property type="term" value="F:thioredoxin peroxidase activity"/>
    <property type="evidence" value="ECO:0007669"/>
    <property type="project" value="InterPro"/>
</dbReference>
<dbReference type="AlphaFoldDB" id="A0A939H488"/>
<evidence type="ECO:0000256" key="3">
    <source>
        <dbReference type="ARBA" id="ARBA00023284"/>
    </source>
</evidence>
<keyword evidence="6" id="KW-1185">Reference proteome</keyword>
<dbReference type="RefSeq" id="WP_207598394.1">
    <property type="nucleotide sequence ID" value="NZ_JAFNJU010000001.1"/>
</dbReference>
<dbReference type="SUPFAM" id="SSF52833">
    <property type="entry name" value="Thioredoxin-like"/>
    <property type="match status" value="1"/>
</dbReference>
<dbReference type="Gene3D" id="3.40.30.10">
    <property type="entry name" value="Glutaredoxin"/>
    <property type="match status" value="1"/>
</dbReference>
<evidence type="ECO:0000259" key="4">
    <source>
        <dbReference type="PROSITE" id="PS51352"/>
    </source>
</evidence>